<evidence type="ECO:0000313" key="2">
    <source>
        <dbReference type="Proteomes" id="UP000198979"/>
    </source>
</evidence>
<gene>
    <name evidence="1" type="ORF">SAMN05216169_103417</name>
</gene>
<proteinExistence type="predicted"/>
<accession>A0A1I0TMJ8</accession>
<name>A0A1I0TMJ8_9BACL</name>
<organism evidence="1 2">
    <name type="scientific">Anoxybacillus pushchinoensis</name>
    <dbReference type="NCBI Taxonomy" id="150248"/>
    <lineage>
        <taxon>Bacteria</taxon>
        <taxon>Bacillati</taxon>
        <taxon>Bacillota</taxon>
        <taxon>Bacilli</taxon>
        <taxon>Bacillales</taxon>
        <taxon>Anoxybacillaceae</taxon>
        <taxon>Anoxybacillus</taxon>
    </lineage>
</organism>
<reference evidence="2" key="1">
    <citation type="submission" date="2016-10" db="EMBL/GenBank/DDBJ databases">
        <authorList>
            <person name="Varghese N."/>
            <person name="Submissions S."/>
        </authorList>
    </citation>
    <scope>NUCLEOTIDE SEQUENCE [LARGE SCALE GENOMIC DNA]</scope>
    <source>
        <strain evidence="2">K1</strain>
    </source>
</reference>
<keyword evidence="2" id="KW-1185">Reference proteome</keyword>
<dbReference type="AlphaFoldDB" id="A0A1I0TMJ8"/>
<dbReference type="Proteomes" id="UP000198979">
    <property type="component" value="Unassembled WGS sequence"/>
</dbReference>
<sequence length="29" mass="3272">MTYRLCGDGGRLGRLVYIDEIGRLFRAVA</sequence>
<dbReference type="EMBL" id="FOJQ01000034">
    <property type="protein sequence ID" value="SFA52927.1"/>
    <property type="molecule type" value="Genomic_DNA"/>
</dbReference>
<protein>
    <submittedName>
        <fullName evidence="1">Uncharacterized protein</fullName>
    </submittedName>
</protein>
<evidence type="ECO:0000313" key="1">
    <source>
        <dbReference type="EMBL" id="SFA52927.1"/>
    </source>
</evidence>